<organism evidence="7 8">
    <name type="scientific">Phormidesmis priestleyi ULC007</name>
    <dbReference type="NCBI Taxonomy" id="1920490"/>
    <lineage>
        <taxon>Bacteria</taxon>
        <taxon>Bacillati</taxon>
        <taxon>Cyanobacteriota</taxon>
        <taxon>Cyanophyceae</taxon>
        <taxon>Leptolyngbyales</taxon>
        <taxon>Leptolyngbyaceae</taxon>
        <taxon>Phormidesmis</taxon>
    </lineage>
</organism>
<evidence type="ECO:0000313" key="8">
    <source>
        <dbReference type="Proteomes" id="UP000238634"/>
    </source>
</evidence>
<dbReference type="GO" id="GO:0016757">
    <property type="term" value="F:glycosyltransferase activity"/>
    <property type="evidence" value="ECO:0007669"/>
    <property type="project" value="UniProtKB-KW"/>
</dbReference>
<dbReference type="OrthoDB" id="146908at2"/>
<feature type="domain" description="O-GlcNAc transferase C-terminal" evidence="6">
    <location>
        <begin position="539"/>
        <end position="725"/>
    </location>
</feature>
<keyword evidence="2" id="KW-0328">Glycosyltransferase</keyword>
<protein>
    <submittedName>
        <fullName evidence="7">O-linked N-acetylglucosamine transferase, SPINDLY family protein</fullName>
    </submittedName>
</protein>
<dbReference type="Pfam" id="PF13844">
    <property type="entry name" value="Glyco_transf_41"/>
    <property type="match status" value="2"/>
</dbReference>
<evidence type="ECO:0000313" key="7">
    <source>
        <dbReference type="EMBL" id="PSB20359.1"/>
    </source>
</evidence>
<sequence>MAMAPLPLEALADWQKQATHALLNEQYAEAAQLYEQAIESNPEERSNYWHLGLLLLLQGEEAEAQTTWLFAMSEGEPDQVEQWVAELAQVLQTEAERRETLTDYSTAWAIRQHLREICPDIVDNLLKILQHSIGLDLFTDDTFEELGLPQSLPGAEVNTELLLHVLKSVLYHADPTPSLLNFAEGCIAAVSDTKALTEAVLPAAIRFAHSKMSAAFAADLVEAYLRLDPDNIEFLGHLASFYQNAKQYDRGIKVAERRYELTDDLPEKIFSNHLILRGLLGAGGYWQEALEIAQRHESLLHTLVEQQPTDVHSVLISRLLNSAYYLVYFYDQPQRWRRLENQILEFCQKNIQLHAAKQGRDYHHSTRDRTPKRLKIGYLSHCMATHSVGWLARCLLQHHDRDRFELYGYFLSYRKFHDPLQEWYVSQFDHVHKIETIGLGTNFAIATQIQQDEIDILIDLDSITLDLSCQILALKPAPIQATWLGWDASGLPAIDYFIADPYVLPDSAQDYYSEKIVRLPQTYIAVDGFEVGIPTLRPEHLGIPDNAIVFLSAQRGYKRHRDTVKLQMRILKQVPNSYFLIKGLSDQESISKFFAEIAAEEGVSSDRLRFLPDDPSVEIHRANLAIADVVLDTFPYNGATTTLETLWMEIPIVTKVGEQFAARNSYTMLVNAGITEGIAWTDDDYVEWGIRLGKDAALRQQIAWKLKQSKKTAPLWNGKQFTREMEKAYEQMWATYLSASELSDELSERS</sequence>
<dbReference type="AlphaFoldDB" id="A0A2T1DIM1"/>
<dbReference type="PANTHER" id="PTHR44835:SF1">
    <property type="entry name" value="PROTEIN O-GLCNAC TRANSFERASE"/>
    <property type="match status" value="1"/>
</dbReference>
<evidence type="ECO:0000256" key="2">
    <source>
        <dbReference type="ARBA" id="ARBA00022676"/>
    </source>
</evidence>
<keyword evidence="8" id="KW-1185">Reference proteome</keyword>
<dbReference type="Gene3D" id="3.40.50.2000">
    <property type="entry name" value="Glycogen Phosphorylase B"/>
    <property type="match status" value="1"/>
</dbReference>
<feature type="domain" description="O-GlcNAc transferase C-terminal" evidence="6">
    <location>
        <begin position="345"/>
        <end position="527"/>
    </location>
</feature>
<dbReference type="SUPFAM" id="SSF48452">
    <property type="entry name" value="TPR-like"/>
    <property type="match status" value="1"/>
</dbReference>
<reference evidence="7 8" key="1">
    <citation type="submission" date="2018-02" db="EMBL/GenBank/DDBJ databases">
        <authorList>
            <person name="Cohen D.B."/>
            <person name="Kent A.D."/>
        </authorList>
    </citation>
    <scope>NUCLEOTIDE SEQUENCE [LARGE SCALE GENOMIC DNA]</scope>
    <source>
        <strain evidence="7 8">ULC007</strain>
    </source>
</reference>
<proteinExistence type="predicted"/>
<dbReference type="SUPFAM" id="SSF53756">
    <property type="entry name" value="UDP-Glycosyltransferase/glycogen phosphorylase"/>
    <property type="match status" value="1"/>
</dbReference>
<reference evidence="7 8" key="2">
    <citation type="submission" date="2018-03" db="EMBL/GenBank/DDBJ databases">
        <title>The ancient ancestry and fast evolution of plastids.</title>
        <authorList>
            <person name="Moore K.R."/>
            <person name="Magnabosco C."/>
            <person name="Momper L."/>
            <person name="Gold D.A."/>
            <person name="Bosak T."/>
            <person name="Fournier G.P."/>
        </authorList>
    </citation>
    <scope>NUCLEOTIDE SEQUENCE [LARGE SCALE GENOMIC DNA]</scope>
    <source>
        <strain evidence="7 8">ULC007</strain>
    </source>
</reference>
<dbReference type="InterPro" id="IPR029489">
    <property type="entry name" value="OGT/SEC/SPY_C"/>
</dbReference>
<dbReference type="Gene3D" id="3.40.50.11380">
    <property type="match status" value="1"/>
</dbReference>
<dbReference type="Gene3D" id="1.25.40.10">
    <property type="entry name" value="Tetratricopeptide repeat domain"/>
    <property type="match status" value="2"/>
</dbReference>
<evidence type="ECO:0000256" key="1">
    <source>
        <dbReference type="ARBA" id="ARBA00004922"/>
    </source>
</evidence>
<gene>
    <name evidence="7" type="ORF">C7B65_07920</name>
</gene>
<dbReference type="PANTHER" id="PTHR44835">
    <property type="entry name" value="UDP-N-ACETYLGLUCOSAMINE--PEPTIDE N-ACETYLGLUCOSAMINYLTRANSFERASE SPINDLY-RELATED"/>
    <property type="match status" value="1"/>
</dbReference>
<evidence type="ECO:0000259" key="6">
    <source>
        <dbReference type="Pfam" id="PF13844"/>
    </source>
</evidence>
<keyword evidence="5" id="KW-0802">TPR repeat</keyword>
<dbReference type="InterPro" id="IPR051939">
    <property type="entry name" value="Glycosyltr_41/O-GlcNAc_trsf"/>
</dbReference>
<dbReference type="InterPro" id="IPR011990">
    <property type="entry name" value="TPR-like_helical_dom_sf"/>
</dbReference>
<keyword evidence="4" id="KW-0677">Repeat</keyword>
<dbReference type="Proteomes" id="UP000238634">
    <property type="component" value="Unassembled WGS sequence"/>
</dbReference>
<dbReference type="STRING" id="1920490.GCA_001895925_04159"/>
<dbReference type="EMBL" id="PVWG01000006">
    <property type="protein sequence ID" value="PSB20359.1"/>
    <property type="molecule type" value="Genomic_DNA"/>
</dbReference>
<dbReference type="RefSeq" id="WP_106253969.1">
    <property type="nucleotide sequence ID" value="NZ_PVWG01000006.1"/>
</dbReference>
<evidence type="ECO:0000256" key="5">
    <source>
        <dbReference type="ARBA" id="ARBA00022803"/>
    </source>
</evidence>
<comment type="caution">
    <text evidence="7">The sequence shown here is derived from an EMBL/GenBank/DDBJ whole genome shotgun (WGS) entry which is preliminary data.</text>
</comment>
<evidence type="ECO:0000256" key="4">
    <source>
        <dbReference type="ARBA" id="ARBA00022737"/>
    </source>
</evidence>
<evidence type="ECO:0000256" key="3">
    <source>
        <dbReference type="ARBA" id="ARBA00022679"/>
    </source>
</evidence>
<comment type="pathway">
    <text evidence="1">Protein modification; protein glycosylation.</text>
</comment>
<accession>A0A2T1DIM1</accession>
<keyword evidence="3 7" id="KW-0808">Transferase</keyword>
<name>A0A2T1DIM1_9CYAN</name>